<dbReference type="InterPro" id="IPR011992">
    <property type="entry name" value="EF-hand-dom_pair"/>
</dbReference>
<dbReference type="PROSITE" id="PS50222">
    <property type="entry name" value="EF_HAND_2"/>
    <property type="match status" value="2"/>
</dbReference>
<dbReference type="InterPro" id="IPR018247">
    <property type="entry name" value="EF_Hand_1_Ca_BS"/>
</dbReference>
<dbReference type="Gene3D" id="1.10.238.10">
    <property type="entry name" value="EF-hand"/>
    <property type="match status" value="1"/>
</dbReference>
<organism evidence="5 6">
    <name type="scientific">Paratrimastix pyriformis</name>
    <dbReference type="NCBI Taxonomy" id="342808"/>
    <lineage>
        <taxon>Eukaryota</taxon>
        <taxon>Metamonada</taxon>
        <taxon>Preaxostyla</taxon>
        <taxon>Paratrimastigidae</taxon>
        <taxon>Paratrimastix</taxon>
    </lineage>
</organism>
<dbReference type="CDD" id="cd00051">
    <property type="entry name" value="EFh"/>
    <property type="match status" value="1"/>
</dbReference>
<name>A0ABQ8UQZ5_9EUKA</name>
<evidence type="ECO:0000256" key="3">
    <source>
        <dbReference type="ARBA" id="ARBA00022837"/>
    </source>
</evidence>
<evidence type="ECO:0000313" key="5">
    <source>
        <dbReference type="EMBL" id="KAJ4459135.1"/>
    </source>
</evidence>
<dbReference type="Pfam" id="PF13499">
    <property type="entry name" value="EF-hand_7"/>
    <property type="match status" value="1"/>
</dbReference>
<keyword evidence="2" id="KW-0677">Repeat</keyword>
<feature type="domain" description="EF-hand" evidence="4">
    <location>
        <begin position="138"/>
        <end position="173"/>
    </location>
</feature>
<protein>
    <recommendedName>
        <fullName evidence="4">EF-hand domain-containing protein</fullName>
    </recommendedName>
</protein>
<dbReference type="InterPro" id="IPR002048">
    <property type="entry name" value="EF_hand_dom"/>
</dbReference>
<feature type="domain" description="EF-hand" evidence="4">
    <location>
        <begin position="179"/>
        <end position="214"/>
    </location>
</feature>
<sequence length="214" mass="24406">MFSFASQRTSLSSQNKRLCRIAEKSRFSPRSAPDVHLLSNLPSQPLDQFLSAVVHRFLLPTLFYLPNLPHFPPPSFLLLRQFCPIVTLSSFEDFGNLPGQNVPSLGQVFFRPWIFIPGPSVEKKSGMEARRRLLEQQEFDNTCHQAFDAADSDHSGFIDQGELMEVLRVVCQACEMDVPTDEQVQKTMQQLDTDGNGKLSYPEFKEFLKFIMTD</sequence>
<gene>
    <name evidence="5" type="ORF">PAPYR_4935</name>
</gene>
<dbReference type="EMBL" id="JAPMOS010000022">
    <property type="protein sequence ID" value="KAJ4459135.1"/>
    <property type="molecule type" value="Genomic_DNA"/>
</dbReference>
<keyword evidence="1" id="KW-0479">Metal-binding</keyword>
<comment type="caution">
    <text evidence="5">The sequence shown here is derived from an EMBL/GenBank/DDBJ whole genome shotgun (WGS) entry which is preliminary data.</text>
</comment>
<evidence type="ECO:0000256" key="1">
    <source>
        <dbReference type="ARBA" id="ARBA00022723"/>
    </source>
</evidence>
<dbReference type="SMART" id="SM00054">
    <property type="entry name" value="EFh"/>
    <property type="match status" value="2"/>
</dbReference>
<evidence type="ECO:0000259" key="4">
    <source>
        <dbReference type="PROSITE" id="PS50222"/>
    </source>
</evidence>
<dbReference type="Proteomes" id="UP001141327">
    <property type="component" value="Unassembled WGS sequence"/>
</dbReference>
<dbReference type="PROSITE" id="PS00018">
    <property type="entry name" value="EF_HAND_1"/>
    <property type="match status" value="2"/>
</dbReference>
<proteinExistence type="predicted"/>
<accession>A0ABQ8UQZ5</accession>
<reference evidence="5" key="1">
    <citation type="journal article" date="2022" name="bioRxiv">
        <title>Genomics of Preaxostyla Flagellates Illuminates Evolutionary Transitions and the Path Towards Mitochondrial Loss.</title>
        <authorList>
            <person name="Novak L.V.F."/>
            <person name="Treitli S.C."/>
            <person name="Pyrih J."/>
            <person name="Halakuc P."/>
            <person name="Pipaliya S.V."/>
            <person name="Vacek V."/>
            <person name="Brzon O."/>
            <person name="Soukal P."/>
            <person name="Eme L."/>
            <person name="Dacks J.B."/>
            <person name="Karnkowska A."/>
            <person name="Elias M."/>
            <person name="Hampl V."/>
        </authorList>
    </citation>
    <scope>NUCLEOTIDE SEQUENCE</scope>
    <source>
        <strain evidence="5">RCP-MX</strain>
    </source>
</reference>
<evidence type="ECO:0000313" key="6">
    <source>
        <dbReference type="Proteomes" id="UP001141327"/>
    </source>
</evidence>
<keyword evidence="6" id="KW-1185">Reference proteome</keyword>
<dbReference type="SUPFAM" id="SSF47473">
    <property type="entry name" value="EF-hand"/>
    <property type="match status" value="1"/>
</dbReference>
<dbReference type="PANTHER" id="PTHR45942">
    <property type="entry name" value="PROTEIN PHOSPATASE 3 REGULATORY SUBUNIT B ALPHA ISOFORM TYPE 1"/>
    <property type="match status" value="1"/>
</dbReference>
<keyword evidence="3" id="KW-0106">Calcium</keyword>
<evidence type="ECO:0000256" key="2">
    <source>
        <dbReference type="ARBA" id="ARBA00022737"/>
    </source>
</evidence>